<feature type="non-terminal residue" evidence="6">
    <location>
        <position position="305"/>
    </location>
</feature>
<accession>A0A433P541</accession>
<keyword evidence="7" id="KW-1185">Reference proteome</keyword>
<evidence type="ECO:0000256" key="4">
    <source>
        <dbReference type="ARBA" id="ARBA00022737"/>
    </source>
</evidence>
<evidence type="ECO:0000256" key="3">
    <source>
        <dbReference type="ARBA" id="ARBA00022490"/>
    </source>
</evidence>
<comment type="caution">
    <text evidence="6">The sequence shown here is derived from an EMBL/GenBank/DDBJ whole genome shotgun (WGS) entry which is preliminary data.</text>
</comment>
<dbReference type="EMBL" id="RBNJ01033530">
    <property type="protein sequence ID" value="RUS12661.1"/>
    <property type="molecule type" value="Genomic_DNA"/>
</dbReference>
<proteinExistence type="predicted"/>
<evidence type="ECO:0000313" key="6">
    <source>
        <dbReference type="EMBL" id="RUS12661.1"/>
    </source>
</evidence>
<dbReference type="SUPFAM" id="SSF48371">
    <property type="entry name" value="ARM repeat"/>
    <property type="match status" value="1"/>
</dbReference>
<dbReference type="InterPro" id="IPR016024">
    <property type="entry name" value="ARM-type_fold"/>
</dbReference>
<evidence type="ECO:0000256" key="5">
    <source>
        <dbReference type="ARBA" id="ARBA00022927"/>
    </source>
</evidence>
<evidence type="ECO:0000256" key="1">
    <source>
        <dbReference type="ARBA" id="ARBA00004496"/>
    </source>
</evidence>
<dbReference type="GO" id="GO:0006606">
    <property type="term" value="P:protein import into nucleus"/>
    <property type="evidence" value="ECO:0007669"/>
    <property type="project" value="InterPro"/>
</dbReference>
<keyword evidence="4" id="KW-0677">Repeat</keyword>
<dbReference type="PANTHER" id="PTHR10527">
    <property type="entry name" value="IMPORTIN BETA"/>
    <property type="match status" value="1"/>
</dbReference>
<dbReference type="AlphaFoldDB" id="A0A433P541"/>
<sequence length="305" mass="34360">CLSSVTTALGLGFKPFAEPVFQRCVKLVAKTLVETQMHHQNPQLDMPDKDFMIVALDLLSGLTQGLNTSIESLVASSQPPLLPLLTACMTVRVYAWMFWEGEKRWLWWDIHTQWSVGIHVIDMQPDGILADMYLCFYTLQDDVPEVRQSAYALLGDLAISCFTHITSYLPRFMPELVAQIDPNAEQVSVCNNAAWAAGEIALQWGEWDEEEARESAEVNVWVQPLLERLIPLLTTESTPRTLLENAAITIGRLGFVAPDLVAPHMELFVEQWCRALRSIRDNEEKVSAFRGLCAMIQINPQGVMK</sequence>
<dbReference type="Gene3D" id="1.25.10.10">
    <property type="entry name" value="Leucine-rich Repeat Variant"/>
    <property type="match status" value="2"/>
</dbReference>
<dbReference type="Proteomes" id="UP000274822">
    <property type="component" value="Unassembled WGS sequence"/>
</dbReference>
<keyword evidence="2" id="KW-0813">Transport</keyword>
<feature type="non-terminal residue" evidence="6">
    <location>
        <position position="1"/>
    </location>
</feature>
<evidence type="ECO:0000313" key="7">
    <source>
        <dbReference type="Proteomes" id="UP000274822"/>
    </source>
</evidence>
<comment type="subcellular location">
    <subcellularLocation>
        <location evidence="1">Cytoplasm</location>
    </subcellularLocation>
</comment>
<organism evidence="6 7">
    <name type="scientific">Jimgerdemannia flammicorona</name>
    <dbReference type="NCBI Taxonomy" id="994334"/>
    <lineage>
        <taxon>Eukaryota</taxon>
        <taxon>Fungi</taxon>
        <taxon>Fungi incertae sedis</taxon>
        <taxon>Mucoromycota</taxon>
        <taxon>Mucoromycotina</taxon>
        <taxon>Endogonomycetes</taxon>
        <taxon>Endogonales</taxon>
        <taxon>Endogonaceae</taxon>
        <taxon>Jimgerdemannia</taxon>
    </lineage>
</organism>
<name>A0A433P541_9FUNG</name>
<reference evidence="6 7" key="1">
    <citation type="journal article" date="2018" name="New Phytol.">
        <title>Phylogenomics of Endogonaceae and evolution of mycorrhizas within Mucoromycota.</title>
        <authorList>
            <person name="Chang Y."/>
            <person name="Desiro A."/>
            <person name="Na H."/>
            <person name="Sandor L."/>
            <person name="Lipzen A."/>
            <person name="Clum A."/>
            <person name="Barry K."/>
            <person name="Grigoriev I.V."/>
            <person name="Martin F.M."/>
            <person name="Stajich J.E."/>
            <person name="Smith M.E."/>
            <person name="Bonito G."/>
            <person name="Spatafora J.W."/>
        </authorList>
    </citation>
    <scope>NUCLEOTIDE SEQUENCE [LARGE SCALE GENOMIC DNA]</scope>
    <source>
        <strain evidence="6 7">AD002</strain>
    </source>
</reference>
<dbReference type="GO" id="GO:0005737">
    <property type="term" value="C:cytoplasm"/>
    <property type="evidence" value="ECO:0007669"/>
    <property type="project" value="UniProtKB-SubCell"/>
</dbReference>
<evidence type="ECO:0000256" key="2">
    <source>
        <dbReference type="ARBA" id="ARBA00022448"/>
    </source>
</evidence>
<keyword evidence="3" id="KW-0963">Cytoplasm</keyword>
<gene>
    <name evidence="6" type="ORF">BC938DRAFT_478600</name>
</gene>
<dbReference type="InterPro" id="IPR040122">
    <property type="entry name" value="Importin_beta"/>
</dbReference>
<keyword evidence="5" id="KW-0653">Protein transport</keyword>
<protein>
    <submittedName>
        <fullName evidence="6">Armadillo-type protein</fullName>
    </submittedName>
</protein>
<dbReference type="InterPro" id="IPR011989">
    <property type="entry name" value="ARM-like"/>
</dbReference>